<organism evidence="1 2">
    <name type="scientific">Schistosoma margrebowiei</name>
    <dbReference type="NCBI Taxonomy" id="48269"/>
    <lineage>
        <taxon>Eukaryota</taxon>
        <taxon>Metazoa</taxon>
        <taxon>Spiralia</taxon>
        <taxon>Lophotrochozoa</taxon>
        <taxon>Platyhelminthes</taxon>
        <taxon>Trematoda</taxon>
        <taxon>Digenea</taxon>
        <taxon>Strigeidida</taxon>
        <taxon>Schistosomatoidea</taxon>
        <taxon>Schistosomatidae</taxon>
        <taxon>Schistosoma</taxon>
    </lineage>
</organism>
<dbReference type="EMBL" id="UZAI01001022">
    <property type="protein sequence ID" value="VDO58371.1"/>
    <property type="molecule type" value="Genomic_DNA"/>
</dbReference>
<name>A0A183LIA8_9TREM</name>
<gene>
    <name evidence="1" type="ORF">SMRZ_LOCUS3533</name>
</gene>
<protein>
    <submittedName>
        <fullName evidence="1">Uncharacterized protein</fullName>
    </submittedName>
</protein>
<proteinExistence type="predicted"/>
<accession>A0A183LIA8</accession>
<dbReference type="Proteomes" id="UP000277204">
    <property type="component" value="Unassembled WGS sequence"/>
</dbReference>
<reference evidence="1 2" key="1">
    <citation type="submission" date="2018-11" db="EMBL/GenBank/DDBJ databases">
        <authorList>
            <consortium name="Pathogen Informatics"/>
        </authorList>
    </citation>
    <scope>NUCLEOTIDE SEQUENCE [LARGE SCALE GENOMIC DNA]</scope>
    <source>
        <strain evidence="1 2">Zambia</strain>
    </source>
</reference>
<sequence length="69" mass="7676">MVVGGIQQEALDPGFVLLGTRQRGVPVILRQLVVPSGFNLVSSNFTVRDVNTELCKPHEDTKERRSEQL</sequence>
<evidence type="ECO:0000313" key="1">
    <source>
        <dbReference type="EMBL" id="VDO58371.1"/>
    </source>
</evidence>
<evidence type="ECO:0000313" key="2">
    <source>
        <dbReference type="Proteomes" id="UP000277204"/>
    </source>
</evidence>
<dbReference type="AlphaFoldDB" id="A0A183LIA8"/>
<keyword evidence="2" id="KW-1185">Reference proteome</keyword>